<dbReference type="STRING" id="857265.WG78_02575"/>
<keyword evidence="2" id="KW-0326">Glycosidase</keyword>
<dbReference type="RefSeq" id="WP_236691965.1">
    <property type="nucleotide sequence ID" value="NZ_LAQT01000002.1"/>
</dbReference>
<accession>A0A0N1JTR7</accession>
<keyword evidence="2" id="KW-0378">Hydrolase</keyword>
<evidence type="ECO:0000313" key="3">
    <source>
        <dbReference type="Proteomes" id="UP000037939"/>
    </source>
</evidence>
<feature type="signal peptide" evidence="1">
    <location>
        <begin position="1"/>
        <end position="24"/>
    </location>
</feature>
<gene>
    <name evidence="2" type="primary">bg1</name>
    <name evidence="2" type="ORF">WG78_02575</name>
</gene>
<dbReference type="EMBL" id="LAQT01000002">
    <property type="protein sequence ID" value="KPC54429.1"/>
    <property type="molecule type" value="Genomic_DNA"/>
</dbReference>
<dbReference type="InterPro" id="IPR013320">
    <property type="entry name" value="ConA-like_dom_sf"/>
</dbReference>
<protein>
    <submittedName>
        <fullName evidence="2">Beta-glucanase</fullName>
        <ecNumber evidence="2">3.2.1.73</ecNumber>
    </submittedName>
</protein>
<organism evidence="2 3">
    <name type="scientific">Amantichitinum ursilacus</name>
    <dbReference type="NCBI Taxonomy" id="857265"/>
    <lineage>
        <taxon>Bacteria</taxon>
        <taxon>Pseudomonadati</taxon>
        <taxon>Pseudomonadota</taxon>
        <taxon>Betaproteobacteria</taxon>
        <taxon>Neisseriales</taxon>
        <taxon>Chitinibacteraceae</taxon>
        <taxon>Amantichitinum</taxon>
    </lineage>
</organism>
<dbReference type="EC" id="3.2.1.73" evidence="2"/>
<feature type="chain" id="PRO_5005875164" evidence="1">
    <location>
        <begin position="25"/>
        <end position="241"/>
    </location>
</feature>
<evidence type="ECO:0000256" key="1">
    <source>
        <dbReference type="SAM" id="SignalP"/>
    </source>
</evidence>
<reference evidence="2 3" key="1">
    <citation type="submission" date="2015-07" db="EMBL/GenBank/DDBJ databases">
        <title>Draft genome sequence of the Amantichitinum ursilacus IGB-41, a new chitin-degrading bacterium.</title>
        <authorList>
            <person name="Kirstahler P."/>
            <person name="Guenther M."/>
            <person name="Grumaz C."/>
            <person name="Rupp S."/>
            <person name="Zibek S."/>
            <person name="Sohn K."/>
        </authorList>
    </citation>
    <scope>NUCLEOTIDE SEQUENCE [LARGE SCALE GENOMIC DNA]</scope>
    <source>
        <strain evidence="2 3">IGB-41</strain>
    </source>
</reference>
<evidence type="ECO:0000313" key="2">
    <source>
        <dbReference type="EMBL" id="KPC54429.1"/>
    </source>
</evidence>
<dbReference type="SUPFAM" id="SSF49899">
    <property type="entry name" value="Concanavalin A-like lectins/glucanases"/>
    <property type="match status" value="1"/>
</dbReference>
<dbReference type="CDD" id="cd00413">
    <property type="entry name" value="Glyco_hydrolase_16"/>
    <property type="match status" value="1"/>
</dbReference>
<dbReference type="GO" id="GO:0042972">
    <property type="term" value="F:licheninase activity"/>
    <property type="evidence" value="ECO:0007669"/>
    <property type="project" value="UniProtKB-EC"/>
</dbReference>
<dbReference type="Proteomes" id="UP000037939">
    <property type="component" value="Unassembled WGS sequence"/>
</dbReference>
<dbReference type="Gene3D" id="2.60.120.200">
    <property type="match status" value="1"/>
</dbReference>
<dbReference type="AlphaFoldDB" id="A0A0N1JTR7"/>
<name>A0A0N1JTR7_9NEIS</name>
<keyword evidence="3" id="KW-1185">Reference proteome</keyword>
<keyword evidence="1" id="KW-0732">Signal</keyword>
<proteinExistence type="predicted"/>
<sequence>MTQAAVWLAGAGLALACATGVAQARDIEFSGYTWTVRTGSGGPGPNLWDERNVWVDHDGLHLRIVYADGAWRCAEVTSKQALGFGHYQVELGGRPDLFDRNIILGFFNYAGPDGTNEIDIEFSQWGKADNANRLNWTVYPARGGAKAAHIGLPLLLESNASTHQWTWTPKAVEYASFQGWQSINTAQAPIGRWHYAPGNLTGVPQTPMPVKLNLWLDHGDAPTDHQPVEVVLRSFSFEPLQ</sequence>
<comment type="caution">
    <text evidence="2">The sequence shown here is derived from an EMBL/GenBank/DDBJ whole genome shotgun (WGS) entry which is preliminary data.</text>
</comment>